<feature type="region of interest" description="Disordered" evidence="1">
    <location>
        <begin position="1"/>
        <end position="22"/>
    </location>
</feature>
<proteinExistence type="predicted"/>
<evidence type="ECO:0000313" key="3">
    <source>
        <dbReference type="Proteomes" id="UP000276232"/>
    </source>
</evidence>
<comment type="caution">
    <text evidence="2">The sequence shown here is derived from an EMBL/GenBank/DDBJ whole genome shotgun (WGS) entry which is preliminary data.</text>
</comment>
<dbReference type="EMBL" id="RJKN01000011">
    <property type="protein sequence ID" value="ROP26681.1"/>
    <property type="molecule type" value="Genomic_DNA"/>
</dbReference>
<evidence type="ECO:0000256" key="1">
    <source>
        <dbReference type="SAM" id="MobiDB-lite"/>
    </source>
</evidence>
<keyword evidence="3" id="KW-1185">Reference proteome</keyword>
<dbReference type="InParanoid" id="A0A3N1G8W3"/>
<dbReference type="AlphaFoldDB" id="A0A3N1G8W3"/>
<sequence length="125" mass="13296">MRADARGTPPGWPAAVPPPGAEDWQRKAQAWLLDTCPPDYRGHDVLVRQPAVLARLAVLHAGAQLDGLRRAVATLRADLSGAVGSRVVDQALEALEAERLRLLAVEEGAVLVEQALAGARVVRSL</sequence>
<dbReference type="Proteomes" id="UP000276232">
    <property type="component" value="Unassembled WGS sequence"/>
</dbReference>
<organism evidence="2 3">
    <name type="scientific">Pseudokineococcus lusitanus</name>
    <dbReference type="NCBI Taxonomy" id="763993"/>
    <lineage>
        <taxon>Bacteria</taxon>
        <taxon>Bacillati</taxon>
        <taxon>Actinomycetota</taxon>
        <taxon>Actinomycetes</taxon>
        <taxon>Kineosporiales</taxon>
        <taxon>Kineosporiaceae</taxon>
        <taxon>Pseudokineococcus</taxon>
    </lineage>
</organism>
<reference evidence="2 3" key="1">
    <citation type="journal article" date="2015" name="Stand. Genomic Sci.">
        <title>Genomic Encyclopedia of Bacterial and Archaeal Type Strains, Phase III: the genomes of soil and plant-associated and newly described type strains.</title>
        <authorList>
            <person name="Whitman W.B."/>
            <person name="Woyke T."/>
            <person name="Klenk H.P."/>
            <person name="Zhou Y."/>
            <person name="Lilburn T.G."/>
            <person name="Beck B.J."/>
            <person name="De Vos P."/>
            <person name="Vandamme P."/>
            <person name="Eisen J.A."/>
            <person name="Garrity G."/>
            <person name="Hugenholtz P."/>
            <person name="Kyrpides N.C."/>
        </authorList>
    </citation>
    <scope>NUCLEOTIDE SEQUENCE [LARGE SCALE GENOMIC DNA]</scope>
    <source>
        <strain evidence="2 3">CECT 7306</strain>
    </source>
</reference>
<evidence type="ECO:0000313" key="2">
    <source>
        <dbReference type="EMBL" id="ROP26681.1"/>
    </source>
</evidence>
<gene>
    <name evidence="2" type="ORF">EDC03_3318</name>
</gene>
<name>A0A3N1G8W3_9ACTN</name>
<protein>
    <submittedName>
        <fullName evidence="2">Uncharacterized protein</fullName>
    </submittedName>
</protein>
<accession>A0A3N1G8W3</accession>
<feature type="compositionally biased region" description="Pro residues" evidence="1">
    <location>
        <begin position="10"/>
        <end position="20"/>
    </location>
</feature>